<sequence>MDLKQQDIDKRNILSSESYQQFIQSSVKYSIAKDHVSPPYNAKDMSREHCNRRSQDQEQKEGANENIQDFSIKETSIRILRFLDEEERGNDYQKGLNFHIWNNNPTYTNFFCKSK</sequence>
<organism evidence="2 3">
    <name type="scientific">Reticulomyxa filosa</name>
    <dbReference type="NCBI Taxonomy" id="46433"/>
    <lineage>
        <taxon>Eukaryota</taxon>
        <taxon>Sar</taxon>
        <taxon>Rhizaria</taxon>
        <taxon>Retaria</taxon>
        <taxon>Foraminifera</taxon>
        <taxon>Monothalamids</taxon>
        <taxon>Reticulomyxidae</taxon>
        <taxon>Reticulomyxa</taxon>
    </lineage>
</organism>
<feature type="compositionally biased region" description="Basic and acidic residues" evidence="1">
    <location>
        <begin position="44"/>
        <end position="63"/>
    </location>
</feature>
<evidence type="ECO:0000313" key="3">
    <source>
        <dbReference type="Proteomes" id="UP000023152"/>
    </source>
</evidence>
<feature type="region of interest" description="Disordered" evidence="1">
    <location>
        <begin position="35"/>
        <end position="69"/>
    </location>
</feature>
<keyword evidence="3" id="KW-1185">Reference proteome</keyword>
<gene>
    <name evidence="2" type="ORF">RFI_36577</name>
</gene>
<evidence type="ECO:0000256" key="1">
    <source>
        <dbReference type="SAM" id="MobiDB-lite"/>
    </source>
</evidence>
<dbReference type="AlphaFoldDB" id="X6LFX4"/>
<proteinExistence type="predicted"/>
<name>X6LFX4_RETFI</name>
<protein>
    <submittedName>
        <fullName evidence="2">Uncharacterized protein</fullName>
    </submittedName>
</protein>
<comment type="caution">
    <text evidence="2">The sequence shown here is derived from an EMBL/GenBank/DDBJ whole genome shotgun (WGS) entry which is preliminary data.</text>
</comment>
<accession>X6LFX4</accession>
<reference evidence="2 3" key="1">
    <citation type="journal article" date="2013" name="Curr. Biol.">
        <title>The Genome of the Foraminiferan Reticulomyxa filosa.</title>
        <authorList>
            <person name="Glockner G."/>
            <person name="Hulsmann N."/>
            <person name="Schleicher M."/>
            <person name="Noegel A.A."/>
            <person name="Eichinger L."/>
            <person name="Gallinger C."/>
            <person name="Pawlowski J."/>
            <person name="Sierra R."/>
            <person name="Euteneuer U."/>
            <person name="Pillet L."/>
            <person name="Moustafa A."/>
            <person name="Platzer M."/>
            <person name="Groth M."/>
            <person name="Szafranski K."/>
            <person name="Schliwa M."/>
        </authorList>
    </citation>
    <scope>NUCLEOTIDE SEQUENCE [LARGE SCALE GENOMIC DNA]</scope>
</reference>
<dbReference type="Proteomes" id="UP000023152">
    <property type="component" value="Unassembled WGS sequence"/>
</dbReference>
<evidence type="ECO:0000313" key="2">
    <source>
        <dbReference type="EMBL" id="ETO00863.1"/>
    </source>
</evidence>
<dbReference type="EMBL" id="ASPP01039854">
    <property type="protein sequence ID" value="ETO00863.1"/>
    <property type="molecule type" value="Genomic_DNA"/>
</dbReference>